<organism evidence="2 3">
    <name type="scientific">Saccoglossus kowalevskii</name>
    <name type="common">Acorn worm</name>
    <dbReference type="NCBI Taxonomy" id="10224"/>
    <lineage>
        <taxon>Eukaryota</taxon>
        <taxon>Metazoa</taxon>
        <taxon>Hemichordata</taxon>
        <taxon>Enteropneusta</taxon>
        <taxon>Harrimaniidae</taxon>
        <taxon>Saccoglossus</taxon>
    </lineage>
</organism>
<evidence type="ECO:0000256" key="1">
    <source>
        <dbReference type="SAM" id="Coils"/>
    </source>
</evidence>
<dbReference type="Gene3D" id="1.20.5.340">
    <property type="match status" value="1"/>
</dbReference>
<gene>
    <name evidence="3" type="primary">LOC102804211</name>
</gene>
<proteinExistence type="predicted"/>
<evidence type="ECO:0000313" key="2">
    <source>
        <dbReference type="Proteomes" id="UP000694865"/>
    </source>
</evidence>
<accession>A0ABM0MDJ3</accession>
<dbReference type="GeneID" id="102804211"/>
<name>A0ABM0MDJ3_SACKO</name>
<sequence>METSESEKHIYKLSNEFRDSICDIHRRELGKLNDIIGKKERKIKELETRLAKQPKETRMGMTHIQEMDKLKTRNEIQTSEIKQNIYQKEQDIKKMESKIQEYENQISEYKKVIQDKDEQFERERNDSKYCLEQHKEKITKDINTIQTQNKEITELKRSLSQNEKALQSAENKIKKLNTNIEEYKSSLSQKEKALQSAENKIKKLNTNIEEYKSREETEIMRYQEMVSEKDIVIRDTKKRLTEAAQINLASGHHTRVENTEFIVRPSTLAADYNEFTDGQRMDAIDLLQKKTKCDELASELIACEIMKLGMKKLRYEQRIIHDHRYKLEHMLIAS</sequence>
<reference evidence="3" key="1">
    <citation type="submission" date="2025-08" db="UniProtKB">
        <authorList>
            <consortium name="RefSeq"/>
        </authorList>
    </citation>
    <scope>IDENTIFICATION</scope>
    <source>
        <tissue evidence="3">Testes</tissue>
    </source>
</reference>
<dbReference type="RefSeq" id="XP_006818084.1">
    <property type="nucleotide sequence ID" value="XM_006818021.1"/>
</dbReference>
<feature type="coiled-coil region" evidence="1">
    <location>
        <begin position="85"/>
        <end position="214"/>
    </location>
</feature>
<protein>
    <submittedName>
        <fullName evidence="3">Myosin-3-like</fullName>
    </submittedName>
</protein>
<dbReference type="Proteomes" id="UP000694865">
    <property type="component" value="Unplaced"/>
</dbReference>
<keyword evidence="2" id="KW-1185">Reference proteome</keyword>
<evidence type="ECO:0000313" key="3">
    <source>
        <dbReference type="RefSeq" id="XP_006818084.1"/>
    </source>
</evidence>
<keyword evidence="1" id="KW-0175">Coiled coil</keyword>